<evidence type="ECO:0000313" key="9">
    <source>
        <dbReference type="EMBL" id="TYB75521.1"/>
    </source>
</evidence>
<keyword evidence="4" id="KW-1134">Transmembrane beta strand</keyword>
<evidence type="ECO:0000256" key="7">
    <source>
        <dbReference type="ARBA" id="ARBA00023237"/>
    </source>
</evidence>
<dbReference type="SUPFAM" id="SSF56954">
    <property type="entry name" value="Outer membrane efflux proteins (OEP)"/>
    <property type="match status" value="1"/>
</dbReference>
<comment type="subcellular location">
    <subcellularLocation>
        <location evidence="1">Cell outer membrane</location>
    </subcellularLocation>
</comment>
<gene>
    <name evidence="9" type="ORF">ES675_05200</name>
</gene>
<dbReference type="Proteomes" id="UP000324358">
    <property type="component" value="Unassembled WGS sequence"/>
</dbReference>
<reference evidence="9 10" key="1">
    <citation type="submission" date="2019-08" db="EMBL/GenBank/DDBJ databases">
        <title>Genomes of Antarctic Bizionia species.</title>
        <authorList>
            <person name="Bowman J.P."/>
        </authorList>
    </citation>
    <scope>NUCLEOTIDE SEQUENCE [LARGE SCALE GENOMIC DNA]</scope>
    <source>
        <strain evidence="9 10">APA-1</strain>
    </source>
</reference>
<dbReference type="GO" id="GO:0015288">
    <property type="term" value="F:porin activity"/>
    <property type="evidence" value="ECO:0007669"/>
    <property type="project" value="TreeGrafter"/>
</dbReference>
<dbReference type="GO" id="GO:1990281">
    <property type="term" value="C:efflux pump complex"/>
    <property type="evidence" value="ECO:0007669"/>
    <property type="project" value="TreeGrafter"/>
</dbReference>
<evidence type="ECO:0000256" key="3">
    <source>
        <dbReference type="ARBA" id="ARBA00022448"/>
    </source>
</evidence>
<dbReference type="RefSeq" id="WP_082985855.1">
    <property type="nucleotide sequence ID" value="NZ_VSKL01000001.1"/>
</dbReference>
<organism evidence="9 10">
    <name type="scientific">Bizionia algoritergicola</name>
    <dbReference type="NCBI Taxonomy" id="291187"/>
    <lineage>
        <taxon>Bacteria</taxon>
        <taxon>Pseudomonadati</taxon>
        <taxon>Bacteroidota</taxon>
        <taxon>Flavobacteriia</taxon>
        <taxon>Flavobacteriales</taxon>
        <taxon>Flavobacteriaceae</taxon>
        <taxon>Bizionia</taxon>
    </lineage>
</organism>
<keyword evidence="10" id="KW-1185">Reference proteome</keyword>
<protein>
    <submittedName>
        <fullName evidence="9">TolC family protein</fullName>
    </submittedName>
</protein>
<keyword evidence="8" id="KW-0732">Signal</keyword>
<dbReference type="PANTHER" id="PTHR30026:SF20">
    <property type="entry name" value="OUTER MEMBRANE PROTEIN TOLC"/>
    <property type="match status" value="1"/>
</dbReference>
<evidence type="ECO:0000256" key="4">
    <source>
        <dbReference type="ARBA" id="ARBA00022452"/>
    </source>
</evidence>
<dbReference type="AlphaFoldDB" id="A0A5D0R3T9"/>
<comment type="caution">
    <text evidence="9">The sequence shown here is derived from an EMBL/GenBank/DDBJ whole genome shotgun (WGS) entry which is preliminary data.</text>
</comment>
<dbReference type="OrthoDB" id="9811587at2"/>
<evidence type="ECO:0000256" key="1">
    <source>
        <dbReference type="ARBA" id="ARBA00004442"/>
    </source>
</evidence>
<comment type="similarity">
    <text evidence="2">Belongs to the outer membrane factor (OMF) (TC 1.B.17) family.</text>
</comment>
<feature type="signal peptide" evidence="8">
    <location>
        <begin position="1"/>
        <end position="23"/>
    </location>
</feature>
<feature type="chain" id="PRO_5022883952" evidence="8">
    <location>
        <begin position="24"/>
        <end position="463"/>
    </location>
</feature>
<dbReference type="InterPro" id="IPR051906">
    <property type="entry name" value="TolC-like"/>
</dbReference>
<dbReference type="EMBL" id="VSKL01000001">
    <property type="protein sequence ID" value="TYB75521.1"/>
    <property type="molecule type" value="Genomic_DNA"/>
</dbReference>
<evidence type="ECO:0000256" key="5">
    <source>
        <dbReference type="ARBA" id="ARBA00022692"/>
    </source>
</evidence>
<keyword evidence="6" id="KW-0472">Membrane</keyword>
<keyword evidence="5" id="KW-0812">Transmembrane</keyword>
<evidence type="ECO:0000256" key="6">
    <source>
        <dbReference type="ARBA" id="ARBA00023136"/>
    </source>
</evidence>
<name>A0A5D0R3T9_9FLAO</name>
<dbReference type="GO" id="GO:0009279">
    <property type="term" value="C:cell outer membrane"/>
    <property type="evidence" value="ECO:0007669"/>
    <property type="project" value="UniProtKB-SubCell"/>
</dbReference>
<evidence type="ECO:0000256" key="8">
    <source>
        <dbReference type="SAM" id="SignalP"/>
    </source>
</evidence>
<proteinExistence type="inferred from homology"/>
<dbReference type="InterPro" id="IPR003423">
    <property type="entry name" value="OMP_efflux"/>
</dbReference>
<evidence type="ECO:0000313" key="10">
    <source>
        <dbReference type="Proteomes" id="UP000324358"/>
    </source>
</evidence>
<dbReference type="PANTHER" id="PTHR30026">
    <property type="entry name" value="OUTER MEMBRANE PROTEIN TOLC"/>
    <property type="match status" value="1"/>
</dbReference>
<evidence type="ECO:0000256" key="2">
    <source>
        <dbReference type="ARBA" id="ARBA00007613"/>
    </source>
</evidence>
<dbReference type="Pfam" id="PF02321">
    <property type="entry name" value="OEP"/>
    <property type="match status" value="2"/>
</dbReference>
<sequence>MMKINKVLTLSFLTVVFSVSSYAQEKVWTLEECVNYALENNITIKQTALDTELADENLVTARGNFLPTLDGSASQIWNFGSYIDRDQRRISTDSRGNSFGLNAGVTLFNGFRNTSVFKQAKLGVESSQLQLDILKDNISLNVVNQYLNILLNKENLKVAREQILISEKQVGQLSELVEAGVRPRADLYEVEAQLASDQERLINTENSVDLALLALAQLLQISQDGFDVEAIELTLPAVLVQKKTTDDIYDFAVQNRPEIKQAELNIENAQLDVDIAKSAFYPTFTFGAGLSTSYQHSQGQKDVRPVLEDPNDPTNLNIIFIPNGFGQQLEDNLGYNVGFRLNIPIFNGFQTKANVNRAVINSKRIEYSLDQEKQDLRTNIEQAYADAKAAFKQFEASETSLNAQDESFRNAQDSYNLGVMNAFEFEQVRNRLVNAQANVINAKYNFVFKTKVLDFYLGIPLTE</sequence>
<accession>A0A5D0R3T9</accession>
<dbReference type="Gene3D" id="1.20.1600.10">
    <property type="entry name" value="Outer membrane efflux proteins (OEP)"/>
    <property type="match status" value="1"/>
</dbReference>
<dbReference type="GO" id="GO:0015562">
    <property type="term" value="F:efflux transmembrane transporter activity"/>
    <property type="evidence" value="ECO:0007669"/>
    <property type="project" value="InterPro"/>
</dbReference>
<keyword evidence="3" id="KW-0813">Transport</keyword>
<keyword evidence="7" id="KW-0998">Cell outer membrane</keyword>